<organism evidence="7 8">
    <name type="scientific">Orchesella dallaii</name>
    <dbReference type="NCBI Taxonomy" id="48710"/>
    <lineage>
        <taxon>Eukaryota</taxon>
        <taxon>Metazoa</taxon>
        <taxon>Ecdysozoa</taxon>
        <taxon>Arthropoda</taxon>
        <taxon>Hexapoda</taxon>
        <taxon>Collembola</taxon>
        <taxon>Entomobryomorpha</taxon>
        <taxon>Entomobryoidea</taxon>
        <taxon>Orchesellidae</taxon>
        <taxon>Orchesellinae</taxon>
        <taxon>Orchesella</taxon>
    </lineage>
</organism>
<evidence type="ECO:0000313" key="7">
    <source>
        <dbReference type="EMBL" id="CAL8078642.1"/>
    </source>
</evidence>
<feature type="domain" description="Lipase" evidence="6">
    <location>
        <begin position="207"/>
        <end position="411"/>
    </location>
</feature>
<reference evidence="7 8" key="1">
    <citation type="submission" date="2024-08" db="EMBL/GenBank/DDBJ databases">
        <authorList>
            <person name="Cucini C."/>
            <person name="Frati F."/>
        </authorList>
    </citation>
    <scope>NUCLEOTIDE SEQUENCE [LARGE SCALE GENOMIC DNA]</scope>
</reference>
<dbReference type="InterPro" id="IPR000734">
    <property type="entry name" value="TAG_lipase"/>
</dbReference>
<dbReference type="Proteomes" id="UP001642540">
    <property type="component" value="Unassembled WGS sequence"/>
</dbReference>
<gene>
    <name evidence="7" type="ORF">ODALV1_LOCUS4153</name>
</gene>
<comment type="similarity">
    <text evidence="2 4">Belongs to the AB hydrolase superfamily. Lipase family.</text>
</comment>
<name>A0ABP1Q1C5_9HEXA</name>
<comment type="subcellular location">
    <subcellularLocation>
        <location evidence="1">Secreted</location>
    </subcellularLocation>
</comment>
<protein>
    <recommendedName>
        <fullName evidence="6">Lipase domain-containing protein</fullName>
    </recommendedName>
</protein>
<evidence type="ECO:0000256" key="3">
    <source>
        <dbReference type="ARBA" id="ARBA00022525"/>
    </source>
</evidence>
<evidence type="ECO:0000313" key="8">
    <source>
        <dbReference type="Proteomes" id="UP001642540"/>
    </source>
</evidence>
<dbReference type="PRINTS" id="PR00821">
    <property type="entry name" value="TAGLIPASE"/>
</dbReference>
<dbReference type="InterPro" id="IPR029058">
    <property type="entry name" value="AB_hydrolase_fold"/>
</dbReference>
<comment type="caution">
    <text evidence="7">The sequence shown here is derived from an EMBL/GenBank/DDBJ whole genome shotgun (WGS) entry which is preliminary data.</text>
</comment>
<accession>A0ABP1Q1C5</accession>
<keyword evidence="8" id="KW-1185">Reference proteome</keyword>
<evidence type="ECO:0000256" key="1">
    <source>
        <dbReference type="ARBA" id="ARBA00004613"/>
    </source>
</evidence>
<dbReference type="Pfam" id="PF00151">
    <property type="entry name" value="Lipase"/>
    <property type="match status" value="1"/>
</dbReference>
<evidence type="ECO:0000259" key="6">
    <source>
        <dbReference type="Pfam" id="PF00151"/>
    </source>
</evidence>
<sequence>MKIMNFLWCATALFALPSNLFYLNQFREVSISSSEEIFSTTVKPKNSGEGPFRQPSISRTTFLPYQEHRVTETPIDGALPDIYEKSLQKRDTSRAQLRRLTPYRVLIESDDDDNSSSEEDFVPIYGKHRLNRQNETVHKSEDVNDAIKSMEYTLYTKVHKDGIILNKTGVLKLWLETRPVKVFIHTTYPNFRRSTNQILEGLQNIISDYLAKDEEINLILCNWTKAASVLPFDDENSPNSINNLGEELANFLIRLHGAGRITRWSDVHIIGFGLGAHMAGVTGWFIQKYNGGLKLGRITGLDPANAGFDTVDGNIPADSTKLLDRSDADFVDIIHCDSSNAGSTMIAGHADFYPNGGKIQPGCVASRNPACSHERCLDLFSNSIRNSYLFKACRCSSWDAFIIWQCECRTQSKVRVVMGDRCVNTARGLFFLGL</sequence>
<dbReference type="EMBL" id="CAXLJM020000013">
    <property type="protein sequence ID" value="CAL8078642.1"/>
    <property type="molecule type" value="Genomic_DNA"/>
</dbReference>
<dbReference type="InterPro" id="IPR013818">
    <property type="entry name" value="Lipase"/>
</dbReference>
<dbReference type="SUPFAM" id="SSF53474">
    <property type="entry name" value="alpha/beta-Hydrolases"/>
    <property type="match status" value="1"/>
</dbReference>
<keyword evidence="3" id="KW-0964">Secreted</keyword>
<evidence type="ECO:0000256" key="5">
    <source>
        <dbReference type="SAM" id="SignalP"/>
    </source>
</evidence>
<dbReference type="PANTHER" id="PTHR11610">
    <property type="entry name" value="LIPASE"/>
    <property type="match status" value="1"/>
</dbReference>
<proteinExistence type="inferred from homology"/>
<feature type="chain" id="PRO_5046688716" description="Lipase domain-containing protein" evidence="5">
    <location>
        <begin position="16"/>
        <end position="434"/>
    </location>
</feature>
<evidence type="ECO:0000256" key="2">
    <source>
        <dbReference type="ARBA" id="ARBA00010701"/>
    </source>
</evidence>
<evidence type="ECO:0000256" key="4">
    <source>
        <dbReference type="RuleBase" id="RU004262"/>
    </source>
</evidence>
<dbReference type="Gene3D" id="3.40.50.1820">
    <property type="entry name" value="alpha/beta hydrolase"/>
    <property type="match status" value="1"/>
</dbReference>
<feature type="signal peptide" evidence="5">
    <location>
        <begin position="1"/>
        <end position="15"/>
    </location>
</feature>
<dbReference type="PANTHER" id="PTHR11610:SF173">
    <property type="entry name" value="LIPASE DOMAIN-CONTAINING PROTEIN-RELATED"/>
    <property type="match status" value="1"/>
</dbReference>
<keyword evidence="5" id="KW-0732">Signal</keyword>